<dbReference type="Proteomes" id="UP000789831">
    <property type="component" value="Unassembled WGS sequence"/>
</dbReference>
<dbReference type="AlphaFoldDB" id="A0A9N9ETJ6"/>
<evidence type="ECO:0000313" key="2">
    <source>
        <dbReference type="Proteomes" id="UP000789831"/>
    </source>
</evidence>
<sequence length="51" mass="5639">DLKLVKGVRHRLTPETRYCISDTSFVTLVKGVRGSKTTSQVECLTLDTNDG</sequence>
<proteinExistence type="predicted"/>
<accession>A0A9N9ETJ6</accession>
<protein>
    <submittedName>
        <fullName evidence="1">731_t:CDS:1</fullName>
    </submittedName>
</protein>
<reference evidence="1" key="1">
    <citation type="submission" date="2021-06" db="EMBL/GenBank/DDBJ databases">
        <authorList>
            <person name="Kallberg Y."/>
            <person name="Tangrot J."/>
            <person name="Rosling A."/>
        </authorList>
    </citation>
    <scope>NUCLEOTIDE SEQUENCE</scope>
    <source>
        <strain evidence="1">MT106</strain>
    </source>
</reference>
<evidence type="ECO:0000313" key="1">
    <source>
        <dbReference type="EMBL" id="CAG8691105.1"/>
    </source>
</evidence>
<name>A0A9N9ETJ6_9GLOM</name>
<keyword evidence="2" id="KW-1185">Reference proteome</keyword>
<dbReference type="EMBL" id="CAJVPL010014483">
    <property type="protein sequence ID" value="CAG8691105.1"/>
    <property type="molecule type" value="Genomic_DNA"/>
</dbReference>
<comment type="caution">
    <text evidence="1">The sequence shown here is derived from an EMBL/GenBank/DDBJ whole genome shotgun (WGS) entry which is preliminary data.</text>
</comment>
<gene>
    <name evidence="1" type="ORF">AGERDE_LOCUS13106</name>
</gene>
<organism evidence="1 2">
    <name type="scientific">Ambispora gerdemannii</name>
    <dbReference type="NCBI Taxonomy" id="144530"/>
    <lineage>
        <taxon>Eukaryota</taxon>
        <taxon>Fungi</taxon>
        <taxon>Fungi incertae sedis</taxon>
        <taxon>Mucoromycota</taxon>
        <taxon>Glomeromycotina</taxon>
        <taxon>Glomeromycetes</taxon>
        <taxon>Archaeosporales</taxon>
        <taxon>Ambisporaceae</taxon>
        <taxon>Ambispora</taxon>
    </lineage>
</organism>
<feature type="non-terminal residue" evidence="1">
    <location>
        <position position="1"/>
    </location>
</feature>